<dbReference type="RefSeq" id="WP_227569165.1">
    <property type="nucleotide sequence ID" value="NZ_CP101988.1"/>
</dbReference>
<dbReference type="SUPFAM" id="SSF55729">
    <property type="entry name" value="Acyl-CoA N-acyltransferases (Nat)"/>
    <property type="match status" value="1"/>
</dbReference>
<dbReference type="PANTHER" id="PTHR43617">
    <property type="entry name" value="L-AMINO ACID N-ACETYLTRANSFERASE"/>
    <property type="match status" value="1"/>
</dbReference>
<dbReference type="InterPro" id="IPR016181">
    <property type="entry name" value="Acyl_CoA_acyltransferase"/>
</dbReference>
<evidence type="ECO:0000259" key="1">
    <source>
        <dbReference type="PROSITE" id="PS51186"/>
    </source>
</evidence>
<reference evidence="2 3" key="1">
    <citation type="submission" date="2022-07" db="EMBL/GenBank/DDBJ databases">
        <title>Novel species in genus cellulomonas.</title>
        <authorList>
            <person name="Ye L."/>
        </authorList>
    </citation>
    <scope>NUCLEOTIDE SEQUENCE [LARGE SCALE GENOMIC DNA]</scope>
    <source>
        <strain evidence="3">zg-Y338</strain>
    </source>
</reference>
<dbReference type="EMBL" id="CP101988">
    <property type="protein sequence ID" value="UUI73853.1"/>
    <property type="molecule type" value="Genomic_DNA"/>
</dbReference>
<protein>
    <submittedName>
        <fullName evidence="2">GNAT family N-acetyltransferase</fullName>
    </submittedName>
</protein>
<name>A0ABY5KZR2_9CELL</name>
<accession>A0ABY5KZR2</accession>
<evidence type="ECO:0000313" key="3">
    <source>
        <dbReference type="Proteomes" id="UP001316189"/>
    </source>
</evidence>
<keyword evidence="3" id="KW-1185">Reference proteome</keyword>
<dbReference type="InterPro" id="IPR000182">
    <property type="entry name" value="GNAT_dom"/>
</dbReference>
<dbReference type="Proteomes" id="UP001316189">
    <property type="component" value="Chromosome"/>
</dbReference>
<gene>
    <name evidence="2" type="ORF">NP064_08305</name>
</gene>
<dbReference type="PANTHER" id="PTHR43617:SF20">
    <property type="entry name" value="N-ALPHA-ACETYLTRANSFERASE RIMI"/>
    <property type="match status" value="1"/>
</dbReference>
<dbReference type="Gene3D" id="3.40.630.30">
    <property type="match status" value="1"/>
</dbReference>
<dbReference type="InterPro" id="IPR050276">
    <property type="entry name" value="MshD_Acetyltransferase"/>
</dbReference>
<dbReference type="CDD" id="cd04301">
    <property type="entry name" value="NAT_SF"/>
    <property type="match status" value="1"/>
</dbReference>
<dbReference type="PROSITE" id="PS51186">
    <property type="entry name" value="GNAT"/>
    <property type="match status" value="1"/>
</dbReference>
<sequence length="165" mass="18358">MVRVEQLSEDEWEVLRDIRLRALWQSPQAFGASLARDQRFQESHWRMRLRSSHWFVARTASEVAPVGLVCMITEPGSPVDDRHVVSLWVDPGYRSQGIGGALLRRVADEAVGTGATTLSLWVVDDNDAACALYTGFGFVPTGASQPHPRDPARSEVRFECALQGH</sequence>
<dbReference type="Pfam" id="PF00583">
    <property type="entry name" value="Acetyltransf_1"/>
    <property type="match status" value="1"/>
</dbReference>
<proteinExistence type="predicted"/>
<evidence type="ECO:0000313" key="2">
    <source>
        <dbReference type="EMBL" id="UUI73853.1"/>
    </source>
</evidence>
<organism evidence="2 3">
    <name type="scientific">Cellulomonas chengniuliangii</name>
    <dbReference type="NCBI Taxonomy" id="2968084"/>
    <lineage>
        <taxon>Bacteria</taxon>
        <taxon>Bacillati</taxon>
        <taxon>Actinomycetota</taxon>
        <taxon>Actinomycetes</taxon>
        <taxon>Micrococcales</taxon>
        <taxon>Cellulomonadaceae</taxon>
        <taxon>Cellulomonas</taxon>
    </lineage>
</organism>
<feature type="domain" description="N-acetyltransferase" evidence="1">
    <location>
        <begin position="2"/>
        <end position="163"/>
    </location>
</feature>